<dbReference type="InterPro" id="IPR011050">
    <property type="entry name" value="Pectin_lyase_fold/virulence"/>
</dbReference>
<dbReference type="RefSeq" id="WP_353642936.1">
    <property type="nucleotide sequence ID" value="NZ_CP159253.1"/>
</dbReference>
<organism evidence="2">
    <name type="scientific">Mesorhizobium sp. WSM2240</name>
    <dbReference type="NCBI Taxonomy" id="3228851"/>
    <lineage>
        <taxon>Bacteria</taxon>
        <taxon>Pseudomonadati</taxon>
        <taxon>Pseudomonadota</taxon>
        <taxon>Alphaproteobacteria</taxon>
        <taxon>Hyphomicrobiales</taxon>
        <taxon>Phyllobacteriaceae</taxon>
        <taxon>Mesorhizobium</taxon>
    </lineage>
</organism>
<dbReference type="Gene3D" id="2.160.20.10">
    <property type="entry name" value="Single-stranded right-handed beta-helix, Pectin lyase-like"/>
    <property type="match status" value="1"/>
</dbReference>
<dbReference type="Pfam" id="PF13229">
    <property type="entry name" value="Beta_helix"/>
    <property type="match status" value="1"/>
</dbReference>
<accession>A0AAU8CRS3</accession>
<reference evidence="2" key="1">
    <citation type="submission" date="2024-06" db="EMBL/GenBank/DDBJ databases">
        <title>Mesorhizobium karijinii sp. nov., a symbiont of the iconic Swainsona formosa from arid Australia.</title>
        <authorList>
            <person name="Hill Y.J."/>
            <person name="Watkin E.L.J."/>
            <person name="O'Hara G.W."/>
            <person name="Terpolilli J."/>
            <person name="Tye M.L."/>
            <person name="Kohlmeier M.G."/>
        </authorList>
    </citation>
    <scope>NUCLEOTIDE SEQUENCE</scope>
    <source>
        <strain evidence="2">WSM2240</strain>
    </source>
</reference>
<proteinExistence type="predicted"/>
<dbReference type="AlphaFoldDB" id="A0AAU8CRS3"/>
<protein>
    <submittedName>
        <fullName evidence="2">Right-handed parallel beta-helix repeat-containing protein</fullName>
    </submittedName>
</protein>
<sequence>MQAVLEIGRPMVLTRGTYYLSTHLRPANGSKVVIRGEHRDLVTIKGALNVVGFFCDATGNIATDNRVASFDIEGITFDGEWVRSTFPYNGIGDGGATPKMRTAFALRGLLDGSSHLRIAKCRFKSLKGPHFQVFYFKGSCNVTENIFTRTKDPGILFCANGGFNDNQIEFSADNGFSLSRSNQNFEVRGNNVFGCLTGGLFVGSVDLDKTQIIKATETGGGYGAGQVMALSTVTAGTFDTDLIGQLITLVGAAPTDIAVMEVINVTSETAATARTLMIVPVSLRNVDATSWSIGPDTATVDFSVTENTVRCSGASNIYGTYGCKRGTVDNNTFVGAGIIIDSEKSAIGTINRSSPTLNLKTVGDGAKFAADDFVVLVPKLGTKTLSFRKY</sequence>
<evidence type="ECO:0000313" key="2">
    <source>
        <dbReference type="EMBL" id="XCG49531.1"/>
    </source>
</evidence>
<dbReference type="InterPro" id="IPR012334">
    <property type="entry name" value="Pectin_lyas_fold"/>
</dbReference>
<name>A0AAU8CRS3_9HYPH</name>
<dbReference type="SUPFAM" id="SSF51126">
    <property type="entry name" value="Pectin lyase-like"/>
    <property type="match status" value="1"/>
</dbReference>
<dbReference type="InterPro" id="IPR039448">
    <property type="entry name" value="Beta_helix"/>
</dbReference>
<gene>
    <name evidence="2" type="ORF">ABVK50_02550</name>
</gene>
<evidence type="ECO:0000259" key="1">
    <source>
        <dbReference type="Pfam" id="PF13229"/>
    </source>
</evidence>
<feature type="domain" description="Right handed beta helix" evidence="1">
    <location>
        <begin position="82"/>
        <end position="192"/>
    </location>
</feature>
<dbReference type="EMBL" id="CP159253">
    <property type="protein sequence ID" value="XCG49531.1"/>
    <property type="molecule type" value="Genomic_DNA"/>
</dbReference>